<protein>
    <recommendedName>
        <fullName evidence="3">Carboxypeptidase-like regulatory domain-containing protein</fullName>
    </recommendedName>
</protein>
<dbReference type="OrthoDB" id="714262at2"/>
<name>A0A5P2G8V7_9BACT</name>
<keyword evidence="2" id="KW-1185">Reference proteome</keyword>
<dbReference type="RefSeq" id="WP_131331723.1">
    <property type="nucleotide sequence ID" value="NZ_CP044016.1"/>
</dbReference>
<sequence>MNRKAIVLLIFLISVTFCKAQKILKGKISAGMTTESVEGIMIEASSGDMAFTNTDGNFSIHYQPNDTVSFFISGKLTNKLSADSLAKIQNLIISLQLIRNKPMRTGKITYFNQNLDTTTFNNVTVTAKNYHADSLARRNEYKEAFNYTKPKLKFGEDWGPTYINVGKLAETLNKKKKKRHTILKNNLLREEKEDYVDNRFNRSFVQKYLEQNITDEKLQDFMRKYRPKYEDIVGMSDLELIDYIRINYKQYQENSE</sequence>
<dbReference type="AlphaFoldDB" id="A0A5P2G8V7"/>
<proteinExistence type="predicted"/>
<accession>A0A5P2G8V7</accession>
<dbReference type="EMBL" id="CP044016">
    <property type="protein sequence ID" value="QES90739.1"/>
    <property type="molecule type" value="Genomic_DNA"/>
</dbReference>
<gene>
    <name evidence="1" type="ORF">E0W69_019465</name>
</gene>
<reference evidence="1 2" key="1">
    <citation type="submission" date="2019-09" db="EMBL/GenBank/DDBJ databases">
        <title>Complete genome sequence of Arachidicoccus sp. B3-10 isolated from apple orchard soil.</title>
        <authorList>
            <person name="Kim H.S."/>
            <person name="Han K.-I."/>
            <person name="Suh M.K."/>
            <person name="Lee K.C."/>
            <person name="Eom M.K."/>
            <person name="Kim J.-S."/>
            <person name="Kang S.W."/>
            <person name="Sin Y."/>
            <person name="Lee J.-S."/>
        </authorList>
    </citation>
    <scope>NUCLEOTIDE SEQUENCE [LARGE SCALE GENOMIC DNA]</scope>
    <source>
        <strain evidence="1 2">B3-10</strain>
    </source>
</reference>
<dbReference type="KEGG" id="arac:E0W69_019465"/>
<dbReference type="Proteomes" id="UP000292424">
    <property type="component" value="Chromosome"/>
</dbReference>
<organism evidence="1 2">
    <name type="scientific">Rhizosphaericola mali</name>
    <dbReference type="NCBI Taxonomy" id="2545455"/>
    <lineage>
        <taxon>Bacteria</taxon>
        <taxon>Pseudomonadati</taxon>
        <taxon>Bacteroidota</taxon>
        <taxon>Chitinophagia</taxon>
        <taxon>Chitinophagales</taxon>
        <taxon>Chitinophagaceae</taxon>
        <taxon>Rhizosphaericola</taxon>
    </lineage>
</organism>
<evidence type="ECO:0000313" key="2">
    <source>
        <dbReference type="Proteomes" id="UP000292424"/>
    </source>
</evidence>
<evidence type="ECO:0000313" key="1">
    <source>
        <dbReference type="EMBL" id="QES90739.1"/>
    </source>
</evidence>
<evidence type="ECO:0008006" key="3">
    <source>
        <dbReference type="Google" id="ProtNLM"/>
    </source>
</evidence>